<dbReference type="EMBL" id="WTYP01000002">
    <property type="protein sequence ID" value="MXP47967.1"/>
    <property type="molecule type" value="Genomic_DNA"/>
</dbReference>
<keyword evidence="3" id="KW-1185">Reference proteome</keyword>
<feature type="region of interest" description="Disordered" evidence="1">
    <location>
        <begin position="61"/>
        <end position="100"/>
    </location>
</feature>
<evidence type="ECO:0000313" key="2">
    <source>
        <dbReference type="EMBL" id="MXP47967.1"/>
    </source>
</evidence>
<dbReference type="Proteomes" id="UP000471435">
    <property type="component" value="Unassembled WGS sequence"/>
</dbReference>
<proteinExistence type="predicted"/>
<dbReference type="AlphaFoldDB" id="A0A6I4V1E4"/>
<comment type="caution">
    <text evidence="2">The sequence shown here is derived from an EMBL/GenBank/DDBJ whole genome shotgun (WGS) entry which is preliminary data.</text>
</comment>
<evidence type="ECO:0000256" key="1">
    <source>
        <dbReference type="SAM" id="MobiDB-lite"/>
    </source>
</evidence>
<protein>
    <submittedName>
        <fullName evidence="2">Uncharacterized protein</fullName>
    </submittedName>
</protein>
<dbReference type="RefSeq" id="WP_160731200.1">
    <property type="nucleotide sequence ID" value="NZ_CANLWR010000002.1"/>
</dbReference>
<dbReference type="OrthoDB" id="7410872at2"/>
<accession>A0A6I4V1E4</accession>
<sequence length="100" mass="10726">MFEKTIIETGFESALETDGLRPLSWAELSARFAAAHDLRRVFSARGGQSAGNFASFHSDTAAGLNENRPSVNLDALGEHKDNGSIMPDTASDVTTGDREL</sequence>
<gene>
    <name evidence="2" type="ORF">GRI43_11280</name>
</gene>
<name>A0A6I4V1E4_9SPHN</name>
<organism evidence="2 3">
    <name type="scientific">Pontixanthobacter luteolus</name>
    <dbReference type="NCBI Taxonomy" id="295089"/>
    <lineage>
        <taxon>Bacteria</taxon>
        <taxon>Pseudomonadati</taxon>
        <taxon>Pseudomonadota</taxon>
        <taxon>Alphaproteobacteria</taxon>
        <taxon>Sphingomonadales</taxon>
        <taxon>Erythrobacteraceae</taxon>
        <taxon>Pontixanthobacter</taxon>
    </lineage>
</organism>
<reference evidence="2 3" key="1">
    <citation type="submission" date="2019-12" db="EMBL/GenBank/DDBJ databases">
        <title>Genomic-based taxomic classification of the family Erythrobacteraceae.</title>
        <authorList>
            <person name="Xu L."/>
        </authorList>
    </citation>
    <scope>NUCLEOTIDE SEQUENCE [LARGE SCALE GENOMIC DNA]</scope>
    <source>
        <strain evidence="2 3">SW-109</strain>
    </source>
</reference>
<evidence type="ECO:0000313" key="3">
    <source>
        <dbReference type="Proteomes" id="UP000471435"/>
    </source>
</evidence>